<keyword evidence="1" id="KW-0732">Signal</keyword>
<accession>A0A9P5P259</accession>
<feature type="non-terminal residue" evidence="3">
    <location>
        <position position="53"/>
    </location>
</feature>
<evidence type="ECO:0000313" key="2">
    <source>
        <dbReference type="EMBL" id="KAF8869664.1"/>
    </source>
</evidence>
<feature type="chain" id="PRO_5040653532" evidence="1">
    <location>
        <begin position="18"/>
        <end position="53"/>
    </location>
</feature>
<dbReference type="Proteomes" id="UP000724874">
    <property type="component" value="Unassembled WGS sequence"/>
</dbReference>
<evidence type="ECO:0000313" key="3">
    <source>
        <dbReference type="EMBL" id="KAF8914033.1"/>
    </source>
</evidence>
<dbReference type="AlphaFoldDB" id="A0A9P5P259"/>
<gene>
    <name evidence="3" type="ORF">CPB84DRAFT_1758200</name>
    <name evidence="2" type="ORF">CPB84DRAFT_1803703</name>
</gene>
<feature type="signal peptide" evidence="1">
    <location>
        <begin position="1"/>
        <end position="17"/>
    </location>
</feature>
<keyword evidence="4" id="KW-1185">Reference proteome</keyword>
<reference evidence="3" key="1">
    <citation type="submission" date="2020-11" db="EMBL/GenBank/DDBJ databases">
        <authorList>
            <consortium name="DOE Joint Genome Institute"/>
            <person name="Ahrendt S."/>
            <person name="Riley R."/>
            <person name="Andreopoulos W."/>
            <person name="LaButti K."/>
            <person name="Pangilinan J."/>
            <person name="Ruiz-duenas F.J."/>
            <person name="Barrasa J.M."/>
            <person name="Sanchez-Garcia M."/>
            <person name="Camarero S."/>
            <person name="Miyauchi S."/>
            <person name="Serrano A."/>
            <person name="Linde D."/>
            <person name="Babiker R."/>
            <person name="Drula E."/>
            <person name="Ayuso-Fernandez I."/>
            <person name="Pacheco R."/>
            <person name="Padilla G."/>
            <person name="Ferreira P."/>
            <person name="Barriuso J."/>
            <person name="Kellner H."/>
            <person name="Castanera R."/>
            <person name="Alfaro M."/>
            <person name="Ramirez L."/>
            <person name="Pisabarro A.G."/>
            <person name="Kuo A."/>
            <person name="Tritt A."/>
            <person name="Lipzen A."/>
            <person name="He G."/>
            <person name="Yan M."/>
            <person name="Ng V."/>
            <person name="Cullen D."/>
            <person name="Martin F."/>
            <person name="Rosso M.-N."/>
            <person name="Henrissat B."/>
            <person name="Hibbett D."/>
            <person name="Martinez A.T."/>
            <person name="Grigoriev I.V."/>
        </authorList>
    </citation>
    <scope>NUCLEOTIDE SEQUENCE</scope>
    <source>
        <strain evidence="3">AH 44721</strain>
    </source>
</reference>
<proteinExistence type="predicted"/>
<organism evidence="3 4">
    <name type="scientific">Gymnopilus junonius</name>
    <name type="common">Spectacular rustgill mushroom</name>
    <name type="synonym">Gymnopilus spectabilis subsp. junonius</name>
    <dbReference type="NCBI Taxonomy" id="109634"/>
    <lineage>
        <taxon>Eukaryota</taxon>
        <taxon>Fungi</taxon>
        <taxon>Dikarya</taxon>
        <taxon>Basidiomycota</taxon>
        <taxon>Agaricomycotina</taxon>
        <taxon>Agaricomycetes</taxon>
        <taxon>Agaricomycetidae</taxon>
        <taxon>Agaricales</taxon>
        <taxon>Agaricineae</taxon>
        <taxon>Hymenogastraceae</taxon>
        <taxon>Gymnopilus</taxon>
    </lineage>
</organism>
<evidence type="ECO:0000256" key="1">
    <source>
        <dbReference type="SAM" id="SignalP"/>
    </source>
</evidence>
<dbReference type="EMBL" id="JADNYJ010000415">
    <property type="protein sequence ID" value="KAF8869664.1"/>
    <property type="molecule type" value="Genomic_DNA"/>
</dbReference>
<protein>
    <submittedName>
        <fullName evidence="3">Uncharacterized protein</fullName>
    </submittedName>
</protein>
<dbReference type="EMBL" id="JADNYJ010000001">
    <property type="protein sequence ID" value="KAF8914033.1"/>
    <property type="molecule type" value="Genomic_DNA"/>
</dbReference>
<sequence>MQIILTQLFSLAVFVWATHLHPSHLVLSAFICELCQLCCYLSLGQHVSEHLSW</sequence>
<name>A0A9P5P259_GYMJU</name>
<evidence type="ECO:0000313" key="4">
    <source>
        <dbReference type="Proteomes" id="UP000724874"/>
    </source>
</evidence>
<comment type="caution">
    <text evidence="3">The sequence shown here is derived from an EMBL/GenBank/DDBJ whole genome shotgun (WGS) entry which is preliminary data.</text>
</comment>